<dbReference type="EMBL" id="JAYMYQ010000006">
    <property type="protein sequence ID" value="KAK7324468.1"/>
    <property type="molecule type" value="Genomic_DNA"/>
</dbReference>
<accession>A0AAN9QB16</accession>
<proteinExistence type="predicted"/>
<comment type="caution">
    <text evidence="1">The sequence shown here is derived from an EMBL/GenBank/DDBJ whole genome shotgun (WGS) entry which is preliminary data.</text>
</comment>
<name>A0AAN9QB16_CANGL</name>
<protein>
    <submittedName>
        <fullName evidence="1">Uncharacterized protein</fullName>
    </submittedName>
</protein>
<dbReference type="AlphaFoldDB" id="A0AAN9QB16"/>
<sequence>MYNRIQRGALRSVCCQYLIVWSLMPYRTIPCWHLLTFGASRHHPETSMRWTPTRVICSSSQCAAGGGNLGTWTISLVLDVSPTSWYRLIRYLSSVTHGTASQPYWSLGRVAAGSLDSVIDL</sequence>
<keyword evidence="2" id="KW-1185">Reference proteome</keyword>
<reference evidence="1 2" key="1">
    <citation type="submission" date="2024-01" db="EMBL/GenBank/DDBJ databases">
        <title>The genomes of 5 underutilized Papilionoideae crops provide insights into root nodulation and disease resistanc.</title>
        <authorList>
            <person name="Jiang F."/>
        </authorList>
    </citation>
    <scope>NUCLEOTIDE SEQUENCE [LARGE SCALE GENOMIC DNA]</scope>
    <source>
        <strain evidence="1">LVBAO_FW01</strain>
        <tissue evidence="1">Leaves</tissue>
    </source>
</reference>
<evidence type="ECO:0000313" key="2">
    <source>
        <dbReference type="Proteomes" id="UP001367508"/>
    </source>
</evidence>
<evidence type="ECO:0000313" key="1">
    <source>
        <dbReference type="EMBL" id="KAK7324468.1"/>
    </source>
</evidence>
<dbReference type="Proteomes" id="UP001367508">
    <property type="component" value="Unassembled WGS sequence"/>
</dbReference>
<organism evidence="1 2">
    <name type="scientific">Canavalia gladiata</name>
    <name type="common">Sword bean</name>
    <name type="synonym">Dolichos gladiatus</name>
    <dbReference type="NCBI Taxonomy" id="3824"/>
    <lineage>
        <taxon>Eukaryota</taxon>
        <taxon>Viridiplantae</taxon>
        <taxon>Streptophyta</taxon>
        <taxon>Embryophyta</taxon>
        <taxon>Tracheophyta</taxon>
        <taxon>Spermatophyta</taxon>
        <taxon>Magnoliopsida</taxon>
        <taxon>eudicotyledons</taxon>
        <taxon>Gunneridae</taxon>
        <taxon>Pentapetalae</taxon>
        <taxon>rosids</taxon>
        <taxon>fabids</taxon>
        <taxon>Fabales</taxon>
        <taxon>Fabaceae</taxon>
        <taxon>Papilionoideae</taxon>
        <taxon>50 kb inversion clade</taxon>
        <taxon>NPAAA clade</taxon>
        <taxon>indigoferoid/millettioid clade</taxon>
        <taxon>Phaseoleae</taxon>
        <taxon>Canavalia</taxon>
    </lineage>
</organism>
<gene>
    <name evidence="1" type="ORF">VNO77_28032</name>
</gene>